<evidence type="ECO:0000313" key="15">
    <source>
        <dbReference type="EMBL" id="KAL0879901.1"/>
    </source>
</evidence>
<organism evidence="15 16">
    <name type="scientific">Loxostege sticticalis</name>
    <name type="common">Beet webworm moth</name>
    <dbReference type="NCBI Taxonomy" id="481309"/>
    <lineage>
        <taxon>Eukaryota</taxon>
        <taxon>Metazoa</taxon>
        <taxon>Ecdysozoa</taxon>
        <taxon>Arthropoda</taxon>
        <taxon>Hexapoda</taxon>
        <taxon>Insecta</taxon>
        <taxon>Pterygota</taxon>
        <taxon>Neoptera</taxon>
        <taxon>Endopterygota</taxon>
        <taxon>Lepidoptera</taxon>
        <taxon>Glossata</taxon>
        <taxon>Ditrysia</taxon>
        <taxon>Pyraloidea</taxon>
        <taxon>Crambidae</taxon>
        <taxon>Pyraustinae</taxon>
        <taxon>Loxostege</taxon>
    </lineage>
</organism>
<dbReference type="PANTHER" id="PTHR15469">
    <property type="entry name" value="NADH-UBIQUINONE OXIDOREDUCTASE B15 SUBUNIT"/>
    <property type="match status" value="1"/>
</dbReference>
<evidence type="ECO:0000256" key="1">
    <source>
        <dbReference type="ARBA" id="ARBA00004434"/>
    </source>
</evidence>
<comment type="similarity">
    <text evidence="2">Belongs to the complex I NDUFB4 subunit family.</text>
</comment>
<protein>
    <recommendedName>
        <fullName evidence="3">NADH dehydrogenase [ubiquinone] 1 beta subcomplex subunit 4</fullName>
    </recommendedName>
    <alternativeName>
        <fullName evidence="12">Complex I-B15</fullName>
    </alternativeName>
    <alternativeName>
        <fullName evidence="13">NADH-ubiquinone oxidoreductase B15 subunit</fullName>
    </alternativeName>
</protein>
<feature type="transmembrane region" description="Helical" evidence="14">
    <location>
        <begin position="70"/>
        <end position="89"/>
    </location>
</feature>
<keyword evidence="6 14" id="KW-0812">Transmembrane</keyword>
<evidence type="ECO:0000256" key="8">
    <source>
        <dbReference type="ARBA" id="ARBA00022982"/>
    </source>
</evidence>
<keyword evidence="16" id="KW-1185">Reference proteome</keyword>
<dbReference type="Pfam" id="PF07225">
    <property type="entry name" value="NDUF_B4"/>
    <property type="match status" value="1"/>
</dbReference>
<evidence type="ECO:0000256" key="14">
    <source>
        <dbReference type="SAM" id="Phobius"/>
    </source>
</evidence>
<keyword evidence="7" id="KW-0999">Mitochondrion inner membrane</keyword>
<dbReference type="PANTHER" id="PTHR15469:SF0">
    <property type="entry name" value="NADH DEHYDROGENASE [UBIQUINONE] 1 BETA SUBCOMPLEX SUBUNIT 4"/>
    <property type="match status" value="1"/>
</dbReference>
<evidence type="ECO:0000256" key="12">
    <source>
        <dbReference type="ARBA" id="ARBA00030212"/>
    </source>
</evidence>
<dbReference type="EMBL" id="JBEUOH010000013">
    <property type="protein sequence ID" value="KAL0879901.1"/>
    <property type="molecule type" value="Genomic_DNA"/>
</dbReference>
<name>A0ABR3HTL6_LOXSC</name>
<comment type="subcellular location">
    <subcellularLocation>
        <location evidence="1">Mitochondrion inner membrane</location>
        <topology evidence="1">Single-pass membrane protein</topology>
    </subcellularLocation>
</comment>
<keyword evidence="4" id="KW-0813">Transport</keyword>
<evidence type="ECO:0000256" key="4">
    <source>
        <dbReference type="ARBA" id="ARBA00022448"/>
    </source>
</evidence>
<sequence length="114" mass="13827">MAKQCYSDIECKIIKAQIERRNQFRKEFLKQRTDPCKHSQEAGYVFDEAIQRFMTLKCYQVYYFQPCMRAVIRGVLAIAPMFAYGYLVWKHRSDRDSDFRCGRTKYRDRIFKLI</sequence>
<accession>A0ABR3HTL6</accession>
<evidence type="ECO:0000256" key="2">
    <source>
        <dbReference type="ARBA" id="ARBA00007260"/>
    </source>
</evidence>
<gene>
    <name evidence="15" type="ORF">ABMA27_002426</name>
</gene>
<reference evidence="15 16" key="1">
    <citation type="submission" date="2024-06" db="EMBL/GenBank/DDBJ databases">
        <title>A chromosome-level genome assembly of beet webworm, Loxostege sticticalis.</title>
        <authorList>
            <person name="Zhang Y."/>
        </authorList>
    </citation>
    <scope>NUCLEOTIDE SEQUENCE [LARGE SCALE GENOMIC DNA]</scope>
    <source>
        <strain evidence="15">AQ026</strain>
        <tissue evidence="15">Whole body</tissue>
    </source>
</reference>
<keyword evidence="11 14" id="KW-0472">Membrane</keyword>
<keyword evidence="9 14" id="KW-1133">Transmembrane helix</keyword>
<dbReference type="InterPro" id="IPR009866">
    <property type="entry name" value="NADH_UbQ_OxRdtase_NDUFB4_su"/>
</dbReference>
<keyword evidence="8" id="KW-0249">Electron transport</keyword>
<keyword evidence="5" id="KW-0679">Respiratory chain</keyword>
<evidence type="ECO:0000256" key="13">
    <source>
        <dbReference type="ARBA" id="ARBA00030987"/>
    </source>
</evidence>
<evidence type="ECO:0000256" key="5">
    <source>
        <dbReference type="ARBA" id="ARBA00022660"/>
    </source>
</evidence>
<evidence type="ECO:0000256" key="7">
    <source>
        <dbReference type="ARBA" id="ARBA00022792"/>
    </source>
</evidence>
<evidence type="ECO:0000256" key="10">
    <source>
        <dbReference type="ARBA" id="ARBA00023128"/>
    </source>
</evidence>
<evidence type="ECO:0000313" key="16">
    <source>
        <dbReference type="Proteomes" id="UP001549920"/>
    </source>
</evidence>
<comment type="caution">
    <text evidence="15">The sequence shown here is derived from an EMBL/GenBank/DDBJ whole genome shotgun (WGS) entry which is preliminary data.</text>
</comment>
<dbReference type="Proteomes" id="UP001549920">
    <property type="component" value="Unassembled WGS sequence"/>
</dbReference>
<keyword evidence="10" id="KW-0496">Mitochondrion</keyword>
<evidence type="ECO:0000256" key="11">
    <source>
        <dbReference type="ARBA" id="ARBA00023136"/>
    </source>
</evidence>
<evidence type="ECO:0000256" key="9">
    <source>
        <dbReference type="ARBA" id="ARBA00022989"/>
    </source>
</evidence>
<proteinExistence type="inferred from homology"/>
<evidence type="ECO:0000256" key="3">
    <source>
        <dbReference type="ARBA" id="ARBA00018681"/>
    </source>
</evidence>
<evidence type="ECO:0000256" key="6">
    <source>
        <dbReference type="ARBA" id="ARBA00022692"/>
    </source>
</evidence>